<accession>A0ABQ9DBT4</accession>
<comment type="caution">
    <text evidence="1">The sequence shown here is derived from an EMBL/GenBank/DDBJ whole genome shotgun (WGS) entry which is preliminary data.</text>
</comment>
<organism evidence="1 2">
    <name type="scientific">Willisornis vidua</name>
    <name type="common">Xingu scale-backed antbird</name>
    <dbReference type="NCBI Taxonomy" id="1566151"/>
    <lineage>
        <taxon>Eukaryota</taxon>
        <taxon>Metazoa</taxon>
        <taxon>Chordata</taxon>
        <taxon>Craniata</taxon>
        <taxon>Vertebrata</taxon>
        <taxon>Euteleostomi</taxon>
        <taxon>Archelosauria</taxon>
        <taxon>Archosauria</taxon>
        <taxon>Dinosauria</taxon>
        <taxon>Saurischia</taxon>
        <taxon>Theropoda</taxon>
        <taxon>Coelurosauria</taxon>
        <taxon>Aves</taxon>
        <taxon>Neognathae</taxon>
        <taxon>Neoaves</taxon>
        <taxon>Telluraves</taxon>
        <taxon>Australaves</taxon>
        <taxon>Passeriformes</taxon>
        <taxon>Thamnophilidae</taxon>
        <taxon>Willisornis</taxon>
    </lineage>
</organism>
<name>A0ABQ9DBT4_9PASS</name>
<evidence type="ECO:0000313" key="1">
    <source>
        <dbReference type="EMBL" id="KAJ7416060.1"/>
    </source>
</evidence>
<dbReference type="EMBL" id="WHWB01033868">
    <property type="protein sequence ID" value="KAJ7416060.1"/>
    <property type="molecule type" value="Genomic_DNA"/>
</dbReference>
<proteinExistence type="predicted"/>
<protein>
    <submittedName>
        <fullName evidence="1">Uncharacterized protein</fullName>
    </submittedName>
</protein>
<evidence type="ECO:0000313" key="2">
    <source>
        <dbReference type="Proteomes" id="UP001145742"/>
    </source>
</evidence>
<reference evidence="1" key="1">
    <citation type="submission" date="2019-10" db="EMBL/GenBank/DDBJ databases">
        <authorList>
            <person name="Soares A.E.R."/>
            <person name="Aleixo A."/>
            <person name="Schneider P."/>
            <person name="Miyaki C.Y."/>
            <person name="Schneider M.P."/>
            <person name="Mello C."/>
            <person name="Vasconcelos A.T.R."/>
        </authorList>
    </citation>
    <scope>NUCLEOTIDE SEQUENCE</scope>
    <source>
        <tissue evidence="1">Muscle</tissue>
    </source>
</reference>
<keyword evidence="2" id="KW-1185">Reference proteome</keyword>
<sequence length="66" mass="7587">MTWHDILDYPEKVHCEGESSDSVVILQLETKLNPTAWALGIQEEPEADMPVWKVWEMFLVINGMNA</sequence>
<gene>
    <name evidence="1" type="ORF">WISP_74294</name>
</gene>
<dbReference type="Proteomes" id="UP001145742">
    <property type="component" value="Unassembled WGS sequence"/>
</dbReference>